<evidence type="ECO:0000256" key="2">
    <source>
        <dbReference type="ARBA" id="ARBA00022737"/>
    </source>
</evidence>
<proteinExistence type="predicted"/>
<dbReference type="InterPro" id="IPR036322">
    <property type="entry name" value="WD40_repeat_dom_sf"/>
</dbReference>
<keyword evidence="6" id="KW-1185">Reference proteome</keyword>
<accession>A0A8C3AQ29</accession>
<dbReference type="AlphaFoldDB" id="A0A8C3AQ29"/>
<dbReference type="RefSeq" id="XP_034398379.1">
    <property type="nucleotide sequence ID" value="XM_034542488.1"/>
</dbReference>
<reference evidence="5" key="1">
    <citation type="submission" date="2025-08" db="UniProtKB">
        <authorList>
            <consortium name="Ensembl"/>
        </authorList>
    </citation>
    <scope>IDENTIFICATION</scope>
</reference>
<feature type="repeat" description="WD" evidence="3">
    <location>
        <begin position="266"/>
        <end position="307"/>
    </location>
</feature>
<dbReference type="InterPro" id="IPR050505">
    <property type="entry name" value="WDR55/POC1"/>
</dbReference>
<evidence type="ECO:0000256" key="1">
    <source>
        <dbReference type="ARBA" id="ARBA00022574"/>
    </source>
</evidence>
<gene>
    <name evidence="5" type="primary">wdr54</name>
</gene>
<dbReference type="SMART" id="SM00320">
    <property type="entry name" value="WD40"/>
    <property type="match status" value="3"/>
</dbReference>
<dbReference type="PANTHER" id="PTHR44019:SF8">
    <property type="entry name" value="POC1 CENTRIOLAR PROTEIN HOMOLOG"/>
    <property type="match status" value="1"/>
</dbReference>
<feature type="domain" description="WD repeat-containing protein 54 beta-propeller" evidence="4">
    <location>
        <begin position="17"/>
        <end position="350"/>
    </location>
</feature>
<dbReference type="InterPro" id="IPR001680">
    <property type="entry name" value="WD40_rpt"/>
</dbReference>
<dbReference type="Proteomes" id="UP000694565">
    <property type="component" value="Unplaced"/>
</dbReference>
<evidence type="ECO:0000259" key="4">
    <source>
        <dbReference type="Pfam" id="PF21031"/>
    </source>
</evidence>
<name>A0A8C3AQ29_CYCLU</name>
<dbReference type="GO" id="GO:0005814">
    <property type="term" value="C:centriole"/>
    <property type="evidence" value="ECO:0007669"/>
    <property type="project" value="TreeGrafter"/>
</dbReference>
<dbReference type="FunFam" id="2.130.10.10:FF:001249">
    <property type="entry name" value="WD repeat domain 54"/>
    <property type="match status" value="1"/>
</dbReference>
<dbReference type="Pfam" id="PF21031">
    <property type="entry name" value="WDR54"/>
    <property type="match status" value="1"/>
</dbReference>
<dbReference type="InterPro" id="IPR049546">
    <property type="entry name" value="WDR54_beta_prop"/>
</dbReference>
<dbReference type="PROSITE" id="PS50294">
    <property type="entry name" value="WD_REPEATS_REGION"/>
    <property type="match status" value="1"/>
</dbReference>
<dbReference type="SUPFAM" id="SSF50978">
    <property type="entry name" value="WD40 repeat-like"/>
    <property type="match status" value="1"/>
</dbReference>
<dbReference type="PANTHER" id="PTHR44019">
    <property type="entry name" value="WD REPEAT-CONTAINING PROTEIN 55"/>
    <property type="match status" value="1"/>
</dbReference>
<dbReference type="KEGG" id="clum:117736860"/>
<evidence type="ECO:0000256" key="3">
    <source>
        <dbReference type="PROSITE-ProRule" id="PRU00221"/>
    </source>
</evidence>
<dbReference type="CTD" id="84058"/>
<dbReference type="Gene3D" id="2.130.10.10">
    <property type="entry name" value="YVTN repeat-like/Quinoprotein amine dehydrogenase"/>
    <property type="match status" value="1"/>
</dbReference>
<dbReference type="Ensembl" id="ENSCLMT00005046670.1">
    <property type="protein sequence ID" value="ENSCLMP00005045089.1"/>
    <property type="gene ID" value="ENSCLMG00005020799.1"/>
</dbReference>
<sequence>MAADDAKAVLLREGSSMYHKEKSIQIKNSASALYNNLCALRIAPRRLTYFTVVHANVVNMVSASWDGLNYSHRQLQSKEPNVATSTSLIMQAAFCSLPSRDLLVVTSQKGIQVYESDGSIMVYWHALDIPETQTAQAMFARGISAVRDSYICVGISTGAILVFDVPSKGSNITLSDVLEGHKESITDMASECCGGEVCIADLVSADDGGNLCVWKSGEEFKLLNHIPGFDISCSSVKLWKGTVVAGYGTGQIRLYEAVTGILHAEVNAHARWIYSLDIAPYSGLLLSAAEDSLVRVWHLTMTPESQSVEIAHLHNECVTDTQICGAKFCDADGYAFAVTGYDLSEIIRYTQS</sequence>
<dbReference type="GeneID" id="117736860"/>
<evidence type="ECO:0000313" key="6">
    <source>
        <dbReference type="Proteomes" id="UP000694565"/>
    </source>
</evidence>
<organism evidence="5 6">
    <name type="scientific">Cyclopterus lumpus</name>
    <name type="common">Lumpsucker</name>
    <dbReference type="NCBI Taxonomy" id="8103"/>
    <lineage>
        <taxon>Eukaryota</taxon>
        <taxon>Metazoa</taxon>
        <taxon>Chordata</taxon>
        <taxon>Craniata</taxon>
        <taxon>Vertebrata</taxon>
        <taxon>Euteleostomi</taxon>
        <taxon>Actinopterygii</taxon>
        <taxon>Neopterygii</taxon>
        <taxon>Teleostei</taxon>
        <taxon>Neoteleostei</taxon>
        <taxon>Acanthomorphata</taxon>
        <taxon>Eupercaria</taxon>
        <taxon>Perciformes</taxon>
        <taxon>Cottioidei</taxon>
        <taxon>Cottales</taxon>
        <taxon>Cyclopteridae</taxon>
        <taxon>Cyclopterus</taxon>
    </lineage>
</organism>
<dbReference type="OrthoDB" id="756370at2759"/>
<dbReference type="InterPro" id="IPR015943">
    <property type="entry name" value="WD40/YVTN_repeat-like_dom_sf"/>
</dbReference>
<dbReference type="GeneTree" id="ENSGT00940000166272"/>
<dbReference type="GO" id="GO:0036064">
    <property type="term" value="C:ciliary basal body"/>
    <property type="evidence" value="ECO:0007669"/>
    <property type="project" value="TreeGrafter"/>
</dbReference>
<reference evidence="5" key="2">
    <citation type="submission" date="2025-09" db="UniProtKB">
        <authorList>
            <consortium name="Ensembl"/>
        </authorList>
    </citation>
    <scope>IDENTIFICATION</scope>
</reference>
<dbReference type="GO" id="GO:0060271">
    <property type="term" value="P:cilium assembly"/>
    <property type="evidence" value="ECO:0007669"/>
    <property type="project" value="TreeGrafter"/>
</dbReference>
<dbReference type="PROSITE" id="PS50082">
    <property type="entry name" value="WD_REPEATS_2"/>
    <property type="match status" value="1"/>
</dbReference>
<keyword evidence="2" id="KW-0677">Repeat</keyword>
<evidence type="ECO:0000313" key="5">
    <source>
        <dbReference type="Ensembl" id="ENSCLMP00005045089.1"/>
    </source>
</evidence>
<keyword evidence="1 3" id="KW-0853">WD repeat</keyword>
<protein>
    <submittedName>
        <fullName evidence="5">WD repeat domain 54</fullName>
    </submittedName>
</protein>